<dbReference type="EMBL" id="WWVF01000017">
    <property type="protein sequence ID" value="MZS89401.1"/>
    <property type="molecule type" value="Genomic_DNA"/>
</dbReference>
<reference evidence="2 4" key="2">
    <citation type="journal article" date="2019" name="Nat. Med.">
        <title>A library of human gut bacterial isolates paired with longitudinal multiomics data enables mechanistic microbiome research.</title>
        <authorList>
            <person name="Poyet M."/>
            <person name="Groussin M."/>
            <person name="Gibbons S.M."/>
            <person name="Avila-Pacheco J."/>
            <person name="Jiang X."/>
            <person name="Kearney S.M."/>
            <person name="Perrotta A.R."/>
            <person name="Berdy B."/>
            <person name="Zhao S."/>
            <person name="Lieberman T.D."/>
            <person name="Swanson P.K."/>
            <person name="Smith M."/>
            <person name="Roesemann S."/>
            <person name="Alexander J.E."/>
            <person name="Rich S.A."/>
            <person name="Livny J."/>
            <person name="Vlamakis H."/>
            <person name="Clish C."/>
            <person name="Bullock K."/>
            <person name="Deik A."/>
            <person name="Scott J."/>
            <person name="Pierce K.A."/>
            <person name="Xavier R.J."/>
            <person name="Alm E.J."/>
        </authorList>
    </citation>
    <scope>NUCLEOTIDE SEQUENCE [LARGE SCALE GENOMIC DNA]</scope>
    <source>
        <strain evidence="2 4">BIOML-A12</strain>
    </source>
</reference>
<dbReference type="OrthoDB" id="2085865at2"/>
<evidence type="ECO:0000313" key="1">
    <source>
        <dbReference type="EMBL" id="CUQ13045.1"/>
    </source>
</evidence>
<dbReference type="GeneID" id="75077732"/>
<dbReference type="RefSeq" id="WP_025579355.1">
    <property type="nucleotide sequence ID" value="NZ_CZAW01000079.1"/>
</dbReference>
<name>A0A174TZU3_9FIRM</name>
<dbReference type="Proteomes" id="UP000477156">
    <property type="component" value="Unassembled WGS sequence"/>
</dbReference>
<accession>A0A174TZU3</accession>
<evidence type="ECO:0008006" key="5">
    <source>
        <dbReference type="Google" id="ProtNLM"/>
    </source>
</evidence>
<evidence type="ECO:0000313" key="4">
    <source>
        <dbReference type="Proteomes" id="UP000477156"/>
    </source>
</evidence>
<organism evidence="1 3">
    <name type="scientific">Blautia wexlerae</name>
    <dbReference type="NCBI Taxonomy" id="418240"/>
    <lineage>
        <taxon>Bacteria</taxon>
        <taxon>Bacillati</taxon>
        <taxon>Bacillota</taxon>
        <taxon>Clostridia</taxon>
        <taxon>Lachnospirales</taxon>
        <taxon>Lachnospiraceae</taxon>
        <taxon>Blautia</taxon>
    </lineage>
</organism>
<evidence type="ECO:0000313" key="3">
    <source>
        <dbReference type="Proteomes" id="UP000095712"/>
    </source>
</evidence>
<evidence type="ECO:0000313" key="2">
    <source>
        <dbReference type="EMBL" id="MZS89401.1"/>
    </source>
</evidence>
<reference evidence="1 3" key="1">
    <citation type="submission" date="2015-09" db="EMBL/GenBank/DDBJ databases">
        <authorList>
            <consortium name="Pathogen Informatics"/>
        </authorList>
    </citation>
    <scope>NUCLEOTIDE SEQUENCE [LARGE SCALE GENOMIC DNA]</scope>
    <source>
        <strain evidence="1 3">2789STDY5834911</strain>
    </source>
</reference>
<protein>
    <recommendedName>
        <fullName evidence="5">PqqD family peptide modification chaperone</fullName>
    </recommendedName>
</protein>
<proteinExistence type="predicted"/>
<dbReference type="Proteomes" id="UP000095712">
    <property type="component" value="Unassembled WGS sequence"/>
</dbReference>
<dbReference type="AlphaFoldDB" id="A0A174TZU3"/>
<dbReference type="EMBL" id="CZAW01000079">
    <property type="protein sequence ID" value="CUQ13045.1"/>
    <property type="molecule type" value="Genomic_DNA"/>
</dbReference>
<gene>
    <name evidence="1" type="ORF">ERS852523_04080</name>
    <name evidence="2" type="ORF">GT712_10030</name>
</gene>
<sequence>MIKREDILHKTTYVWKENEKYTSIIKNDGSRVILNKKDSDIWKIINDDDTVDDIIRHMKDTMSANQVEDRLEEFIKIGIITNEDMFWGDDLL</sequence>